<proteinExistence type="predicted"/>
<keyword evidence="3" id="KW-1185">Reference proteome</keyword>
<feature type="region of interest" description="Disordered" evidence="1">
    <location>
        <begin position="1"/>
        <end position="30"/>
    </location>
</feature>
<gene>
    <name evidence="2" type="ORF">GUJ93_ZPchr0006g45821</name>
</gene>
<dbReference type="EMBL" id="JAAALK010000283">
    <property type="protein sequence ID" value="KAG8077035.1"/>
    <property type="molecule type" value="Genomic_DNA"/>
</dbReference>
<evidence type="ECO:0000313" key="3">
    <source>
        <dbReference type="Proteomes" id="UP000729402"/>
    </source>
</evidence>
<sequence>MWSSSPRQVTGISPARPLPPRLRARSASPRQAIISPGIGGTILSTPPQVVVSPLGRRRLPYKMSSPLLIFAPANVAPHGRPLPTPPRVIVSPPGHRRLPYKMSSPHLIFAPASIAPHGRPLLTPPWAVVSPAAGYVSLAVLVDPAFSVVEACV</sequence>
<dbReference type="AlphaFoldDB" id="A0A8J5T7G1"/>
<evidence type="ECO:0000256" key="1">
    <source>
        <dbReference type="SAM" id="MobiDB-lite"/>
    </source>
</evidence>
<organism evidence="2 3">
    <name type="scientific">Zizania palustris</name>
    <name type="common">Northern wild rice</name>
    <dbReference type="NCBI Taxonomy" id="103762"/>
    <lineage>
        <taxon>Eukaryota</taxon>
        <taxon>Viridiplantae</taxon>
        <taxon>Streptophyta</taxon>
        <taxon>Embryophyta</taxon>
        <taxon>Tracheophyta</taxon>
        <taxon>Spermatophyta</taxon>
        <taxon>Magnoliopsida</taxon>
        <taxon>Liliopsida</taxon>
        <taxon>Poales</taxon>
        <taxon>Poaceae</taxon>
        <taxon>BOP clade</taxon>
        <taxon>Oryzoideae</taxon>
        <taxon>Oryzeae</taxon>
        <taxon>Zizaniinae</taxon>
        <taxon>Zizania</taxon>
    </lineage>
</organism>
<dbReference type="Proteomes" id="UP000729402">
    <property type="component" value="Unassembled WGS sequence"/>
</dbReference>
<name>A0A8J5T7G1_ZIZPA</name>
<accession>A0A8J5T7G1</accession>
<protein>
    <submittedName>
        <fullName evidence="2">Uncharacterized protein</fullName>
    </submittedName>
</protein>
<reference evidence="2" key="1">
    <citation type="journal article" date="2021" name="bioRxiv">
        <title>Whole Genome Assembly and Annotation of Northern Wild Rice, Zizania palustris L., Supports a Whole Genome Duplication in the Zizania Genus.</title>
        <authorList>
            <person name="Haas M."/>
            <person name="Kono T."/>
            <person name="Macchietto M."/>
            <person name="Millas R."/>
            <person name="McGilp L."/>
            <person name="Shao M."/>
            <person name="Duquette J."/>
            <person name="Hirsch C.N."/>
            <person name="Kimball J."/>
        </authorList>
    </citation>
    <scope>NUCLEOTIDE SEQUENCE</scope>
    <source>
        <tissue evidence="2">Fresh leaf tissue</tissue>
    </source>
</reference>
<reference evidence="2" key="2">
    <citation type="submission" date="2021-02" db="EMBL/GenBank/DDBJ databases">
        <authorList>
            <person name="Kimball J.A."/>
            <person name="Haas M.W."/>
            <person name="Macchietto M."/>
            <person name="Kono T."/>
            <person name="Duquette J."/>
            <person name="Shao M."/>
        </authorList>
    </citation>
    <scope>NUCLEOTIDE SEQUENCE</scope>
    <source>
        <tissue evidence="2">Fresh leaf tissue</tissue>
    </source>
</reference>
<feature type="compositionally biased region" description="Polar residues" evidence="1">
    <location>
        <begin position="1"/>
        <end position="11"/>
    </location>
</feature>
<comment type="caution">
    <text evidence="2">The sequence shown here is derived from an EMBL/GenBank/DDBJ whole genome shotgun (WGS) entry which is preliminary data.</text>
</comment>
<evidence type="ECO:0000313" key="2">
    <source>
        <dbReference type="EMBL" id="KAG8077035.1"/>
    </source>
</evidence>